<organism evidence="2 3">
    <name type="scientific">Brassica campestris</name>
    <name type="common">Field mustard</name>
    <dbReference type="NCBI Taxonomy" id="3711"/>
    <lineage>
        <taxon>Eukaryota</taxon>
        <taxon>Viridiplantae</taxon>
        <taxon>Streptophyta</taxon>
        <taxon>Embryophyta</taxon>
        <taxon>Tracheophyta</taxon>
        <taxon>Spermatophyta</taxon>
        <taxon>Magnoliopsida</taxon>
        <taxon>eudicotyledons</taxon>
        <taxon>Gunneridae</taxon>
        <taxon>Pentapetalae</taxon>
        <taxon>rosids</taxon>
        <taxon>malvids</taxon>
        <taxon>Brassicales</taxon>
        <taxon>Brassicaceae</taxon>
        <taxon>Brassiceae</taxon>
        <taxon>Brassica</taxon>
    </lineage>
</organism>
<dbReference type="InParanoid" id="M4CRK0"/>
<evidence type="ECO:0000313" key="2">
    <source>
        <dbReference type="EnsemblPlants" id="Bra006841.1-P"/>
    </source>
</evidence>
<name>M4CRK0_BRACM</name>
<dbReference type="HOGENOM" id="CLU_1930499_0_0_1"/>
<keyword evidence="3" id="KW-1185">Reference proteome</keyword>
<dbReference type="eggNOG" id="KOG3419">
    <property type="taxonomic scope" value="Eukaryota"/>
</dbReference>
<feature type="compositionally biased region" description="Basic and acidic residues" evidence="1">
    <location>
        <begin position="119"/>
        <end position="131"/>
    </location>
</feature>
<dbReference type="Proteomes" id="UP000011750">
    <property type="component" value="Chromosome A03"/>
</dbReference>
<evidence type="ECO:0000313" key="3">
    <source>
        <dbReference type="Proteomes" id="UP000011750"/>
    </source>
</evidence>
<feature type="region of interest" description="Disordered" evidence="1">
    <location>
        <begin position="91"/>
        <end position="131"/>
    </location>
</feature>
<dbReference type="Gramene" id="Bra006841.1">
    <property type="protein sequence ID" value="Bra006841.1-P"/>
    <property type="gene ID" value="Bra006841"/>
</dbReference>
<reference evidence="2 3" key="1">
    <citation type="journal article" date="2011" name="Nat. Genet.">
        <title>The genome of the mesopolyploid crop species Brassica rapa.</title>
        <authorList>
            <consortium name="Brassica rapa Genome Sequencing Project Consortium"/>
            <person name="Wang X."/>
            <person name="Wang H."/>
            <person name="Wang J."/>
            <person name="Sun R."/>
            <person name="Wu J."/>
            <person name="Liu S."/>
            <person name="Bai Y."/>
            <person name="Mun J.H."/>
            <person name="Bancroft I."/>
            <person name="Cheng F."/>
            <person name="Huang S."/>
            <person name="Li X."/>
            <person name="Hua W."/>
            <person name="Wang J."/>
            <person name="Wang X."/>
            <person name="Freeling M."/>
            <person name="Pires J.C."/>
            <person name="Paterson A.H."/>
            <person name="Chalhoub B."/>
            <person name="Wang B."/>
            <person name="Hayward A."/>
            <person name="Sharpe A.G."/>
            <person name="Park B.S."/>
            <person name="Weisshaar B."/>
            <person name="Liu B."/>
            <person name="Li B."/>
            <person name="Liu B."/>
            <person name="Tong C."/>
            <person name="Song C."/>
            <person name="Duran C."/>
            <person name="Peng C."/>
            <person name="Geng C."/>
            <person name="Koh C."/>
            <person name="Lin C."/>
            <person name="Edwards D."/>
            <person name="Mu D."/>
            <person name="Shen D."/>
            <person name="Soumpourou E."/>
            <person name="Li F."/>
            <person name="Fraser F."/>
            <person name="Conant G."/>
            <person name="Lassalle G."/>
            <person name="King G.J."/>
            <person name="Bonnema G."/>
            <person name="Tang H."/>
            <person name="Wang H."/>
            <person name="Belcram H."/>
            <person name="Zhou H."/>
            <person name="Hirakawa H."/>
            <person name="Abe H."/>
            <person name="Guo H."/>
            <person name="Wang H."/>
            <person name="Jin H."/>
            <person name="Parkin I.A."/>
            <person name="Batley J."/>
            <person name="Kim J.S."/>
            <person name="Just J."/>
            <person name="Li J."/>
            <person name="Xu J."/>
            <person name="Deng J."/>
            <person name="Kim J.A."/>
            <person name="Li J."/>
            <person name="Yu J."/>
            <person name="Meng J."/>
            <person name="Wang J."/>
            <person name="Min J."/>
            <person name="Poulain J."/>
            <person name="Wang J."/>
            <person name="Hatakeyama K."/>
            <person name="Wu K."/>
            <person name="Wang L."/>
            <person name="Fang L."/>
            <person name="Trick M."/>
            <person name="Links M.G."/>
            <person name="Zhao M."/>
            <person name="Jin M."/>
            <person name="Ramchiary N."/>
            <person name="Drou N."/>
            <person name="Berkman P.J."/>
            <person name="Cai Q."/>
            <person name="Huang Q."/>
            <person name="Li R."/>
            <person name="Tabata S."/>
            <person name="Cheng S."/>
            <person name="Zhang S."/>
            <person name="Zhang S."/>
            <person name="Huang S."/>
            <person name="Sato S."/>
            <person name="Sun S."/>
            <person name="Kwon S.J."/>
            <person name="Choi S.R."/>
            <person name="Lee T.H."/>
            <person name="Fan W."/>
            <person name="Zhao X."/>
            <person name="Tan X."/>
            <person name="Xu X."/>
            <person name="Wang Y."/>
            <person name="Qiu Y."/>
            <person name="Yin Y."/>
            <person name="Li Y."/>
            <person name="Du Y."/>
            <person name="Liao Y."/>
            <person name="Lim Y."/>
            <person name="Narusaka Y."/>
            <person name="Wang Y."/>
            <person name="Wang Z."/>
            <person name="Li Z."/>
            <person name="Wang Z."/>
            <person name="Xiong Z."/>
            <person name="Zhang Z."/>
        </authorList>
    </citation>
    <scope>NUCLEOTIDE SEQUENCE [LARGE SCALE GENOMIC DNA]</scope>
    <source>
        <strain evidence="2 3">cv. Chiifu-401-42</strain>
    </source>
</reference>
<feature type="region of interest" description="Disordered" evidence="1">
    <location>
        <begin position="33"/>
        <end position="58"/>
    </location>
</feature>
<evidence type="ECO:0000256" key="1">
    <source>
        <dbReference type="SAM" id="MobiDB-lite"/>
    </source>
</evidence>
<sequence>MVVRRGLGLLQSFARNVQGRMVASDPVQRLLFRSGLLPPPPPMVAMGRKGGERDTRTVDPMTGRYVDAENKPPILFASSSSNGGYGTYRWRKRHSCGRSDPMTGRYVDAENKPAVINNKPKEEVNAEDKSP</sequence>
<reference evidence="2 3" key="2">
    <citation type="journal article" date="2018" name="Hortic Res">
        <title>Improved Brassica rapa reference genome by single-molecule sequencing and chromosome conformation capture technologies.</title>
        <authorList>
            <person name="Zhang L."/>
            <person name="Cai X."/>
            <person name="Wu J."/>
            <person name="Liu M."/>
            <person name="Grob S."/>
            <person name="Cheng F."/>
            <person name="Liang J."/>
            <person name="Cai C."/>
            <person name="Liu Z."/>
            <person name="Liu B."/>
            <person name="Wang F."/>
            <person name="Li S."/>
            <person name="Liu F."/>
            <person name="Li X."/>
            <person name="Cheng L."/>
            <person name="Yang W."/>
            <person name="Li M.H."/>
            <person name="Grossniklaus U."/>
            <person name="Zheng H."/>
            <person name="Wang X."/>
        </authorList>
    </citation>
    <scope>NUCLEOTIDE SEQUENCE [LARGE SCALE GENOMIC DNA]</scope>
    <source>
        <strain evidence="2 3">cv. Chiifu-401-42</strain>
    </source>
</reference>
<proteinExistence type="predicted"/>
<dbReference type="AlphaFoldDB" id="M4CRK0"/>
<dbReference type="GO" id="GO:0003735">
    <property type="term" value="F:structural constituent of ribosome"/>
    <property type="evidence" value="ECO:0000318"/>
    <property type="project" value="GO_Central"/>
</dbReference>
<dbReference type="EnsemblPlants" id="Bra006841.1">
    <property type="protein sequence ID" value="Bra006841.1-P"/>
    <property type="gene ID" value="Bra006841"/>
</dbReference>
<accession>M4CRK0</accession>
<dbReference type="GO" id="GO:0015935">
    <property type="term" value="C:small ribosomal subunit"/>
    <property type="evidence" value="ECO:0000318"/>
    <property type="project" value="GO_Central"/>
</dbReference>
<protein>
    <submittedName>
        <fullName evidence="2">Uncharacterized protein</fullName>
    </submittedName>
</protein>
<dbReference type="STRING" id="51351.M4CRK0"/>
<reference evidence="2" key="3">
    <citation type="submission" date="2023-03" db="UniProtKB">
        <authorList>
            <consortium name="EnsemblPlants"/>
        </authorList>
    </citation>
    <scope>IDENTIFICATION</scope>
    <source>
        <strain evidence="2">cv. Chiifu-401-42</strain>
    </source>
</reference>